<dbReference type="Proteomes" id="UP000078162">
    <property type="component" value="Chromosome"/>
</dbReference>
<reference evidence="2" key="1">
    <citation type="submission" date="2016-03" db="EMBL/GenBank/DDBJ databases">
        <title>Culture-independent genomics supports pathogen discovery for uncultivable bacteria within the genus Chlamydia.</title>
        <authorList>
            <person name="Taylor-Brown A."/>
            <person name="Bachmann N.L."/>
            <person name="Borel N."/>
            <person name="Polkinghorne A."/>
        </authorList>
    </citation>
    <scope>NUCLEOTIDE SEQUENCE [LARGE SCALE GENOMIC DNA]</scope>
    <source>
        <strain evidence="2">2742-308</strain>
    </source>
</reference>
<dbReference type="RefSeq" id="WP_066482879.1">
    <property type="nucleotide sequence ID" value="NZ_CP014639.1"/>
</dbReference>
<dbReference type="PATRIC" id="fig|1806891.3.peg.829"/>
<evidence type="ECO:0000313" key="1">
    <source>
        <dbReference type="EMBL" id="ANH79006.1"/>
    </source>
</evidence>
<organism evidence="1 2">
    <name type="scientific">Candidatus Chlamydia sanziniae</name>
    <dbReference type="NCBI Taxonomy" id="1806891"/>
    <lineage>
        <taxon>Bacteria</taxon>
        <taxon>Pseudomonadati</taxon>
        <taxon>Chlamydiota</taxon>
        <taxon>Chlamydiia</taxon>
        <taxon>Chlamydiales</taxon>
        <taxon>Chlamydiaceae</taxon>
        <taxon>Chlamydia/Chlamydophila group</taxon>
        <taxon>Chlamydia</taxon>
    </lineage>
</organism>
<dbReference type="EMBL" id="CP014639">
    <property type="protein sequence ID" value="ANH79006.1"/>
    <property type="molecule type" value="Genomic_DNA"/>
</dbReference>
<protein>
    <submittedName>
        <fullName evidence="1">Uncharacterized protein</fullName>
    </submittedName>
</protein>
<dbReference type="OrthoDB" id="18959at2"/>
<gene>
    <name evidence="1" type="ORF">Cs308_0836</name>
</gene>
<name>A0A1A9HYK9_9CHLA</name>
<keyword evidence="2" id="KW-1185">Reference proteome</keyword>
<accession>A0A1A9HYK9</accession>
<proteinExistence type="predicted"/>
<dbReference type="STRING" id="1806891.Cs308_0836"/>
<dbReference type="KEGG" id="csaz:Cs308_0836"/>
<dbReference type="AlphaFoldDB" id="A0A1A9HYK9"/>
<evidence type="ECO:0000313" key="2">
    <source>
        <dbReference type="Proteomes" id="UP000078162"/>
    </source>
</evidence>
<sequence length="274" mass="29995">MTTPDNNKCYFKVDSTIDNNLLAANIITFDTQAKSIQPNMTFDIQGNASFSSKATTQGLTSGSSYNLNAESSSSTLSINLHGNRLSNVARPVYECSPVPAYYVNSPEYYFCSLQAYGRLTMPTEQGALRMLNAPLTIYQSRNINQIFRFVGFKAGQQRVTAGGSSAIQLLAIGTYMFFFSIGKRWGWNNGWGGYIYLKRGDGKVFSGNTVYSGGGYADQGGLGTAMRITSVAPDPNASNLGEHRNNVFYFDLEHDQAVLNSFSFGLIYYPDIAG</sequence>